<dbReference type="InterPro" id="IPR007112">
    <property type="entry name" value="Expansin/allergen_DPBB_dom"/>
</dbReference>
<feature type="domain" description="Expansin-like CBD" evidence="8">
    <location>
        <begin position="177"/>
        <end position="256"/>
    </location>
</feature>
<dbReference type="GO" id="GO:0009664">
    <property type="term" value="P:plant-type cell wall organization"/>
    <property type="evidence" value="ECO:0007669"/>
    <property type="project" value="InterPro"/>
</dbReference>
<dbReference type="GO" id="GO:0005576">
    <property type="term" value="C:extracellular region"/>
    <property type="evidence" value="ECO:0007669"/>
    <property type="project" value="InterPro"/>
</dbReference>
<dbReference type="CDD" id="cd22274">
    <property type="entry name" value="DPBB_EXPA_N"/>
    <property type="match status" value="1"/>
</dbReference>
<dbReference type="InterPro" id="IPR007117">
    <property type="entry name" value="Expansin_CBD"/>
</dbReference>
<feature type="signal peptide" evidence="6">
    <location>
        <begin position="1"/>
        <end position="25"/>
    </location>
</feature>
<dbReference type="Gene3D" id="2.40.40.10">
    <property type="entry name" value="RlpA-like domain"/>
    <property type="match status" value="1"/>
</dbReference>
<keyword evidence="10" id="KW-1185">Reference proteome</keyword>
<evidence type="ECO:0000259" key="7">
    <source>
        <dbReference type="PROSITE" id="PS50842"/>
    </source>
</evidence>
<evidence type="ECO:0000256" key="1">
    <source>
        <dbReference type="ARBA" id="ARBA00005392"/>
    </source>
</evidence>
<proteinExistence type="inferred from homology"/>
<dbReference type="PROSITE" id="PS50843">
    <property type="entry name" value="EXPANSIN_CBD"/>
    <property type="match status" value="1"/>
</dbReference>
<accession>A0A7I8LFE9</accession>
<dbReference type="InterPro" id="IPR002963">
    <property type="entry name" value="Expansin"/>
</dbReference>
<keyword evidence="5" id="KW-0472">Membrane</keyword>
<name>A0A7I8LFE9_SPIIN</name>
<dbReference type="InterPro" id="IPR036749">
    <property type="entry name" value="Expansin_CBD_sf"/>
</dbReference>
<evidence type="ECO:0000256" key="4">
    <source>
        <dbReference type="ARBA" id="ARBA00022729"/>
    </source>
</evidence>
<sequence length="260" mass="27917">MCRPRAATFFFFFFFFLCSASSALAGGRAAALYSEWRSATATYYGDTGVATGTCGACGYGVLREAAYRRSAAVSGTLFGRGSACGGCYELRCVDHILWCRLGSPSTVVTAADFCPPNYGLSGDSGGWCNYPREHFQLPEPSFSDIAEKAADVVPVQYRRVDCERLGGVRFTVSGSSSFYQVLISNVGADGEVAAVKVKGSRTGWIPMARNWGQNWHCAANLLGQPLSFEVTTGGGRTLTSYNVAPADWKPGQTFDGNQFH</sequence>
<dbReference type="SUPFAM" id="SSF49590">
    <property type="entry name" value="PHL pollen allergen"/>
    <property type="match status" value="1"/>
</dbReference>
<dbReference type="PRINTS" id="PR01225">
    <property type="entry name" value="EXPANSNFAMLY"/>
</dbReference>
<feature type="domain" description="Expansin-like EG45" evidence="7">
    <location>
        <begin position="54"/>
        <end position="167"/>
    </location>
</feature>
<dbReference type="SMART" id="SM00837">
    <property type="entry name" value="DPBB_1"/>
    <property type="match status" value="1"/>
</dbReference>
<dbReference type="Proteomes" id="UP000663760">
    <property type="component" value="Chromosome 14"/>
</dbReference>
<dbReference type="InterPro" id="IPR036908">
    <property type="entry name" value="RlpA-like_sf"/>
</dbReference>
<feature type="chain" id="PRO_5029931496" description="Expansin" evidence="6">
    <location>
        <begin position="26"/>
        <end position="260"/>
    </location>
</feature>
<comment type="function">
    <text evidence="6">Causes loosening and extension of plant cell walls by disrupting non-covalent bonding between cellulose microfibrils and matrix glucans. No enzymatic activity has been found.</text>
</comment>
<dbReference type="Pfam" id="PF01357">
    <property type="entry name" value="Expansin_C"/>
    <property type="match status" value="1"/>
</dbReference>
<dbReference type="AlphaFoldDB" id="A0A7I8LFE9"/>
<evidence type="ECO:0000313" key="9">
    <source>
        <dbReference type="EMBL" id="CAA7408015.1"/>
    </source>
</evidence>
<dbReference type="Gene3D" id="2.60.40.760">
    <property type="entry name" value="Expansin, cellulose-binding-like domain"/>
    <property type="match status" value="1"/>
</dbReference>
<dbReference type="InterPro" id="IPR007118">
    <property type="entry name" value="Expan_Lol_pI"/>
</dbReference>
<reference evidence="9" key="1">
    <citation type="submission" date="2020-02" db="EMBL/GenBank/DDBJ databases">
        <authorList>
            <person name="Scholz U."/>
            <person name="Mascher M."/>
            <person name="Fiebig A."/>
        </authorList>
    </citation>
    <scope>NUCLEOTIDE SEQUENCE</scope>
</reference>
<comment type="similarity">
    <text evidence="1 6">Belongs to the expansin family. Expansin A subfamily.</text>
</comment>
<dbReference type="InterPro" id="IPR009009">
    <property type="entry name" value="RlpA-like_DPBB"/>
</dbReference>
<dbReference type="PRINTS" id="PR01226">
    <property type="entry name" value="EXPANSIN"/>
</dbReference>
<evidence type="ECO:0000313" key="10">
    <source>
        <dbReference type="Proteomes" id="UP000663760"/>
    </source>
</evidence>
<evidence type="ECO:0000256" key="3">
    <source>
        <dbReference type="ARBA" id="ARBA00022525"/>
    </source>
</evidence>
<evidence type="ECO:0000256" key="6">
    <source>
        <dbReference type="RuleBase" id="RU365023"/>
    </source>
</evidence>
<dbReference type="SUPFAM" id="SSF50685">
    <property type="entry name" value="Barwin-like endoglucanases"/>
    <property type="match status" value="1"/>
</dbReference>
<dbReference type="PANTHER" id="PTHR31867">
    <property type="entry name" value="EXPANSIN-A15"/>
    <property type="match status" value="1"/>
</dbReference>
<dbReference type="PROSITE" id="PS50842">
    <property type="entry name" value="EXPANSIN_EG45"/>
    <property type="match status" value="1"/>
</dbReference>
<gene>
    <name evidence="9" type="ORF">SI8410_14018693</name>
</gene>
<dbReference type="Pfam" id="PF03330">
    <property type="entry name" value="DPBB_1"/>
    <property type="match status" value="1"/>
</dbReference>
<evidence type="ECO:0000256" key="2">
    <source>
        <dbReference type="ARBA" id="ARBA00022512"/>
    </source>
</evidence>
<organism evidence="9 10">
    <name type="scientific">Spirodela intermedia</name>
    <name type="common">Intermediate duckweed</name>
    <dbReference type="NCBI Taxonomy" id="51605"/>
    <lineage>
        <taxon>Eukaryota</taxon>
        <taxon>Viridiplantae</taxon>
        <taxon>Streptophyta</taxon>
        <taxon>Embryophyta</taxon>
        <taxon>Tracheophyta</taxon>
        <taxon>Spermatophyta</taxon>
        <taxon>Magnoliopsida</taxon>
        <taxon>Liliopsida</taxon>
        <taxon>Araceae</taxon>
        <taxon>Lemnoideae</taxon>
        <taxon>Spirodela</taxon>
    </lineage>
</organism>
<keyword evidence="4 6" id="KW-0732">Signal</keyword>
<keyword evidence="6" id="KW-0961">Cell wall biogenesis/degradation</keyword>
<protein>
    <recommendedName>
        <fullName evidence="6">Expansin</fullName>
    </recommendedName>
</protein>
<keyword evidence="2 6" id="KW-0134">Cell wall</keyword>
<dbReference type="OrthoDB" id="5823761at2759"/>
<keyword evidence="3 6" id="KW-0964">Secreted</keyword>
<evidence type="ECO:0000256" key="5">
    <source>
        <dbReference type="ARBA" id="ARBA00023136"/>
    </source>
</evidence>
<comment type="subcellular location">
    <subcellularLocation>
        <location evidence="6">Secreted</location>
        <location evidence="6">Cell wall</location>
    </subcellularLocation>
    <subcellularLocation>
        <location evidence="6">Membrane</location>
        <topology evidence="6">Peripheral membrane protein</topology>
    </subcellularLocation>
</comment>
<dbReference type="EMBL" id="LR746277">
    <property type="protein sequence ID" value="CAA7408015.1"/>
    <property type="molecule type" value="Genomic_DNA"/>
</dbReference>
<dbReference type="GO" id="GO:0016020">
    <property type="term" value="C:membrane"/>
    <property type="evidence" value="ECO:0007669"/>
    <property type="project" value="UniProtKB-SubCell"/>
</dbReference>
<evidence type="ECO:0000259" key="8">
    <source>
        <dbReference type="PROSITE" id="PS50843"/>
    </source>
</evidence>